<evidence type="ECO:0000313" key="2">
    <source>
        <dbReference type="EMBL" id="MBE9079909.1"/>
    </source>
</evidence>
<sequence length="77" mass="8720">MSNRNAARVYKNIEKAYANQARKKALSDPETFTKLAKARGYNFSVDGLEAKLNQLSDEEIAAIFNPGIPPRRHLFPR</sequence>
<evidence type="ECO:0000313" key="3">
    <source>
        <dbReference type="Proteomes" id="UP000636505"/>
    </source>
</evidence>
<gene>
    <name evidence="2" type="ORF">IQ241_21890</name>
</gene>
<dbReference type="InterPro" id="IPR012903">
    <property type="entry name" value="Nif11"/>
</dbReference>
<dbReference type="Proteomes" id="UP000636505">
    <property type="component" value="Unassembled WGS sequence"/>
</dbReference>
<keyword evidence="3" id="KW-1185">Reference proteome</keyword>
<dbReference type="AlphaFoldDB" id="A0A8J7DSA6"/>
<reference evidence="2" key="1">
    <citation type="submission" date="2020-10" db="EMBL/GenBank/DDBJ databases">
        <authorList>
            <person name="Castelo-Branco R."/>
            <person name="Eusebio N."/>
            <person name="Adriana R."/>
            <person name="Vieira A."/>
            <person name="Brugerolle De Fraissinette N."/>
            <person name="Rezende De Castro R."/>
            <person name="Schneider M.P."/>
            <person name="Vasconcelos V."/>
            <person name="Leao P.N."/>
        </authorList>
    </citation>
    <scope>NUCLEOTIDE SEQUENCE</scope>
    <source>
        <strain evidence="2">LEGE 07310</strain>
    </source>
</reference>
<proteinExistence type="predicted"/>
<dbReference type="RefSeq" id="WP_228021965.1">
    <property type="nucleotide sequence ID" value="NZ_JADEXG010000073.1"/>
</dbReference>
<accession>A0A8J7DSA6</accession>
<dbReference type="EMBL" id="JADEXG010000073">
    <property type="protein sequence ID" value="MBE9079909.1"/>
    <property type="molecule type" value="Genomic_DNA"/>
</dbReference>
<dbReference type="Pfam" id="PF07862">
    <property type="entry name" value="Nif11"/>
    <property type="match status" value="1"/>
</dbReference>
<name>A0A8J7DSA6_9CYAN</name>
<protein>
    <submittedName>
        <fullName evidence="2">Nif11 family protein</fullName>
    </submittedName>
</protein>
<organism evidence="2 3">
    <name type="scientific">Vasconcelosia minhoensis LEGE 07310</name>
    <dbReference type="NCBI Taxonomy" id="915328"/>
    <lineage>
        <taxon>Bacteria</taxon>
        <taxon>Bacillati</taxon>
        <taxon>Cyanobacteriota</taxon>
        <taxon>Cyanophyceae</taxon>
        <taxon>Nodosilineales</taxon>
        <taxon>Cymatolegaceae</taxon>
        <taxon>Vasconcelosia</taxon>
        <taxon>Vasconcelosia minhoensis</taxon>
    </lineage>
</organism>
<feature type="domain" description="Nif11" evidence="1">
    <location>
        <begin position="1"/>
        <end position="46"/>
    </location>
</feature>
<evidence type="ECO:0000259" key="1">
    <source>
        <dbReference type="Pfam" id="PF07862"/>
    </source>
</evidence>
<comment type="caution">
    <text evidence="2">The sequence shown here is derived from an EMBL/GenBank/DDBJ whole genome shotgun (WGS) entry which is preliminary data.</text>
</comment>